<protein>
    <submittedName>
        <fullName evidence="1">Uncharacterized protein</fullName>
    </submittedName>
</protein>
<evidence type="ECO:0000313" key="1">
    <source>
        <dbReference type="EMBL" id="GIY79532.1"/>
    </source>
</evidence>
<comment type="caution">
    <text evidence="1">The sequence shown here is derived from an EMBL/GenBank/DDBJ whole genome shotgun (WGS) entry which is preliminary data.</text>
</comment>
<gene>
    <name evidence="1" type="ORF">CEXT_402651</name>
</gene>
<dbReference type="AlphaFoldDB" id="A0AAV4WA73"/>
<dbReference type="EMBL" id="BPLR01015900">
    <property type="protein sequence ID" value="GIY79532.1"/>
    <property type="molecule type" value="Genomic_DNA"/>
</dbReference>
<organism evidence="1 2">
    <name type="scientific">Caerostris extrusa</name>
    <name type="common">Bark spider</name>
    <name type="synonym">Caerostris bankana</name>
    <dbReference type="NCBI Taxonomy" id="172846"/>
    <lineage>
        <taxon>Eukaryota</taxon>
        <taxon>Metazoa</taxon>
        <taxon>Ecdysozoa</taxon>
        <taxon>Arthropoda</taxon>
        <taxon>Chelicerata</taxon>
        <taxon>Arachnida</taxon>
        <taxon>Araneae</taxon>
        <taxon>Araneomorphae</taxon>
        <taxon>Entelegynae</taxon>
        <taxon>Araneoidea</taxon>
        <taxon>Araneidae</taxon>
        <taxon>Caerostris</taxon>
    </lineage>
</organism>
<evidence type="ECO:0000313" key="2">
    <source>
        <dbReference type="Proteomes" id="UP001054945"/>
    </source>
</evidence>
<name>A0AAV4WA73_CAEEX</name>
<proteinExistence type="predicted"/>
<sequence length="71" mass="7860">MAKSGGSIKGADAFEPHMTLSRGKGKSYCAKIPIHDQFLCYFYSSLCGSHSSAEDPDFPLSEYPFLFIRYG</sequence>
<reference evidence="1 2" key="1">
    <citation type="submission" date="2021-06" db="EMBL/GenBank/DDBJ databases">
        <title>Caerostris extrusa draft genome.</title>
        <authorList>
            <person name="Kono N."/>
            <person name="Arakawa K."/>
        </authorList>
    </citation>
    <scope>NUCLEOTIDE SEQUENCE [LARGE SCALE GENOMIC DNA]</scope>
</reference>
<dbReference type="Proteomes" id="UP001054945">
    <property type="component" value="Unassembled WGS sequence"/>
</dbReference>
<accession>A0AAV4WA73</accession>
<keyword evidence="2" id="KW-1185">Reference proteome</keyword>